<evidence type="ECO:0000256" key="10">
    <source>
        <dbReference type="ARBA" id="ARBA00023235"/>
    </source>
</evidence>
<dbReference type="GO" id="GO:0005829">
    <property type="term" value="C:cytosol"/>
    <property type="evidence" value="ECO:0007669"/>
    <property type="project" value="TreeGrafter"/>
</dbReference>
<dbReference type="PANTHER" id="PTHR11070">
    <property type="entry name" value="UVRD / RECB / PCRA DNA HELICASE FAMILY MEMBER"/>
    <property type="match status" value="1"/>
</dbReference>
<dbReference type="PANTHER" id="PTHR11070:SF55">
    <property type="entry name" value="DNA 3'-5' HELICASE"/>
    <property type="match status" value="1"/>
</dbReference>
<dbReference type="GO" id="GO:0003677">
    <property type="term" value="F:DNA binding"/>
    <property type="evidence" value="ECO:0007669"/>
    <property type="project" value="UniProtKB-KW"/>
</dbReference>
<keyword evidence="8" id="KW-0238">DNA-binding</keyword>
<keyword evidence="3" id="KW-0227">DNA damage</keyword>
<dbReference type="Gene3D" id="1.10.486.10">
    <property type="entry name" value="PCRA, domain 4"/>
    <property type="match status" value="1"/>
</dbReference>
<dbReference type="CDD" id="cd17932">
    <property type="entry name" value="DEXQc_UvrD"/>
    <property type="match status" value="1"/>
</dbReference>
<keyword evidence="1" id="KW-0540">Nuclease</keyword>
<dbReference type="Pfam" id="PF00580">
    <property type="entry name" value="UvrD-helicase"/>
    <property type="match status" value="1"/>
</dbReference>
<comment type="caution">
    <text evidence="18">The sequence shown here is derived from an EMBL/GenBank/DDBJ whole genome shotgun (WGS) entry which is preliminary data.</text>
</comment>
<comment type="catalytic activity">
    <reaction evidence="13">
        <text>ATP + H2O = ADP + phosphate + H(+)</text>
        <dbReference type="Rhea" id="RHEA:13065"/>
        <dbReference type="ChEBI" id="CHEBI:15377"/>
        <dbReference type="ChEBI" id="CHEBI:15378"/>
        <dbReference type="ChEBI" id="CHEBI:30616"/>
        <dbReference type="ChEBI" id="CHEBI:43474"/>
        <dbReference type="ChEBI" id="CHEBI:456216"/>
        <dbReference type="EC" id="5.6.2.4"/>
    </reaction>
</comment>
<dbReference type="PROSITE" id="PS51198">
    <property type="entry name" value="UVRD_HELICASE_ATP_BIND"/>
    <property type="match status" value="1"/>
</dbReference>
<evidence type="ECO:0000256" key="11">
    <source>
        <dbReference type="ARBA" id="ARBA00034617"/>
    </source>
</evidence>
<evidence type="ECO:0000256" key="6">
    <source>
        <dbReference type="ARBA" id="ARBA00022839"/>
    </source>
</evidence>
<evidence type="ECO:0000256" key="13">
    <source>
        <dbReference type="ARBA" id="ARBA00048988"/>
    </source>
</evidence>
<dbReference type="PROSITE" id="PS51217">
    <property type="entry name" value="UVRD_HELICASE_CTER"/>
    <property type="match status" value="1"/>
</dbReference>
<dbReference type="Proteomes" id="UP000246661">
    <property type="component" value="Unassembled WGS sequence"/>
</dbReference>
<proteinExistence type="predicted"/>
<keyword evidence="6" id="KW-0269">Exonuclease</keyword>
<dbReference type="Gene3D" id="3.90.320.10">
    <property type="match status" value="1"/>
</dbReference>
<dbReference type="InterPro" id="IPR000212">
    <property type="entry name" value="DNA_helicase_UvrD/REP"/>
</dbReference>
<feature type="region of interest" description="Disordered" evidence="15">
    <location>
        <begin position="1129"/>
        <end position="1190"/>
    </location>
</feature>
<keyword evidence="9" id="KW-0234">DNA repair</keyword>
<accession>A0A317QH36</accession>
<feature type="domain" description="UvrD-like helicase ATP-binding" evidence="16">
    <location>
        <begin position="47"/>
        <end position="382"/>
    </location>
</feature>
<feature type="binding site" evidence="14">
    <location>
        <begin position="68"/>
        <end position="75"/>
    </location>
    <ligand>
        <name>ATP</name>
        <dbReference type="ChEBI" id="CHEBI:30616"/>
    </ligand>
</feature>
<sequence length="1387" mass="147586">MSRRTPAPVEDQLSFDDDLFGGAPEPVRERRLLDPAEVAARCGLSYAPSPEQAGVVSAPADRPLVVVAGAGSGKTETMAARVCWLVANELVAPEEILGLTFTRKAASELNERIRLRLNALARHPETDERLRERLAVALPTVSTYHGYAASLVAEHGLRIGVEPGAGVLGPAMCWGQAAAVVTGWTGDMDDVPLTPLTTTEDVLALAAELGEHDVSPAALRAWTARLEAQVAGYPDAKGKRGPYKPVLDLLARQRARVALLPLVEAFEARKRAAGAIDHSDQVAHAARIAVSAPEVGRRERARWRIVLLDEYQDTSVGQLRMLEALFGRAGGHPVLAVGDPRQSIYGWRGASSGTIERFDRTFPGARGREAQRLTLATSWRNDAAVLDVANAVAGLLPAPAVRLPDLTARPGAGRGTVLAGLYPTVAEETEALADRLAACWRGEDPLLPPRPDGRPPTTAVLVRTRKQLPGIAAALRARGLPVTVVGLGGLLEVPEVSDVVATLTVLVDPSAGDALGRLLTGARWRIGPRDLAALEARARALVHSRRPARDGDEDDAPRPSERGSIVEALDDLGDPGAYSAVAHRRLRRLAGELSQLRARLGESLPDLVDEVARTLGLETELASAPGVSPGAARAHLDALHSVAAEFTELAELPSLPAFLGYLRDAEERERGLEPGEVAVDPESVQLLTVHSAKGLEWDVVAVPGMTADQFPSRTDTSDSWIKDPGAVPVDLRLTDREELPRLRLPVPGSGDQAVVRAALEDYVQEWKDFGEAEEIRLGYVAVTRARSLLLCSGSWWREGVKPNGPSVLLDTVRRACTAGAGVVVAWAERPEEGAPNPALEDWPVGVWPADPLSAPRRRALTAAAELVAGSAPHPLDAATVLGSGDPVVEDWIRDADLLLRERRRTARPTVEVPLPSHLSVSELVALRRDPAELARRLRRPMPAAPAPLARRGTAFHAWLEERFGASRLLDLDELPGSGDESAPPDGALSALQEAFLASPWADRQPVEVEVPFETPLGPLTLRGRIDAVFADDAGGFEVVDWKTGPPPSGGELAAAAVQLAAYRLGWSRLAGVPVERVSAGFHHVSAGVTVRPVDLLDEAGLLALVSGEATAATAADATATAAPTTCRCRRSPTTSCRRRPRTTLDPGDAAAHRSARPRHGVPDHTLQREARHHAARARAARRSTGGGTVRAALGQDGAELQHGCTGRRAQGSLLGQAQLPRDRQRRRVLRVHHGDHPGHPERPRPVERRAPRLRGGAPAPEPPAQPPAHLGHPGRPPRLRPGLDAGEPGDLVADEDREQAQAGAPGQLLLPLDERRVPGPVPDLARADVAHDLRVVEEGGPDVGVLGGGDAEPHGHDDATRSRIAVASWSGACSGTQWLMPASSTKR</sequence>
<dbReference type="Gene3D" id="3.40.50.300">
    <property type="entry name" value="P-loop containing nucleotide triphosphate hydrolases"/>
    <property type="match status" value="3"/>
</dbReference>
<keyword evidence="7 14" id="KW-0067">ATP-binding</keyword>
<evidence type="ECO:0000256" key="8">
    <source>
        <dbReference type="ARBA" id="ARBA00023125"/>
    </source>
</evidence>
<evidence type="ECO:0000256" key="12">
    <source>
        <dbReference type="ARBA" id="ARBA00034808"/>
    </source>
</evidence>
<dbReference type="EMBL" id="QGTX01000001">
    <property type="protein sequence ID" value="PWW22998.1"/>
    <property type="molecule type" value="Genomic_DNA"/>
</dbReference>
<evidence type="ECO:0000256" key="7">
    <source>
        <dbReference type="ARBA" id="ARBA00022840"/>
    </source>
</evidence>
<name>A0A317QH36_9ACTN</name>
<dbReference type="InterPro" id="IPR014017">
    <property type="entry name" value="DNA_helicase_UvrD-like_C"/>
</dbReference>
<evidence type="ECO:0000256" key="2">
    <source>
        <dbReference type="ARBA" id="ARBA00022741"/>
    </source>
</evidence>
<dbReference type="GO" id="GO:0043138">
    <property type="term" value="F:3'-5' DNA helicase activity"/>
    <property type="evidence" value="ECO:0007669"/>
    <property type="project" value="UniProtKB-EC"/>
</dbReference>
<dbReference type="InterPro" id="IPR014016">
    <property type="entry name" value="UvrD-like_ATP-bd"/>
</dbReference>
<dbReference type="EC" id="5.6.2.4" evidence="12"/>
<evidence type="ECO:0000256" key="3">
    <source>
        <dbReference type="ARBA" id="ARBA00022763"/>
    </source>
</evidence>
<feature type="region of interest" description="Disordered" evidence="15">
    <location>
        <begin position="1231"/>
        <end position="1290"/>
    </location>
</feature>
<evidence type="ECO:0000256" key="5">
    <source>
        <dbReference type="ARBA" id="ARBA00022806"/>
    </source>
</evidence>
<gene>
    <name evidence="18" type="ORF">JD79_02161</name>
</gene>
<protein>
    <recommendedName>
        <fullName evidence="12">DNA 3'-5' helicase</fullName>
        <ecNumber evidence="12">5.6.2.4</ecNumber>
    </recommendedName>
</protein>
<keyword evidence="10" id="KW-0413">Isomerase</keyword>
<keyword evidence="2 14" id="KW-0547">Nucleotide-binding</keyword>
<evidence type="ECO:0000256" key="4">
    <source>
        <dbReference type="ARBA" id="ARBA00022801"/>
    </source>
</evidence>
<dbReference type="GO" id="GO:0033202">
    <property type="term" value="C:DNA helicase complex"/>
    <property type="evidence" value="ECO:0007669"/>
    <property type="project" value="TreeGrafter"/>
</dbReference>
<comment type="catalytic activity">
    <reaction evidence="11">
        <text>Couples ATP hydrolysis with the unwinding of duplex DNA by translocating in the 3'-5' direction.</text>
        <dbReference type="EC" id="5.6.2.4"/>
    </reaction>
</comment>
<dbReference type="Pfam" id="PF13361">
    <property type="entry name" value="UvrD_C"/>
    <property type="match status" value="2"/>
</dbReference>
<keyword evidence="5 14" id="KW-0347">Helicase</keyword>
<dbReference type="InterPro" id="IPR011604">
    <property type="entry name" value="PDDEXK-like_dom_sf"/>
</dbReference>
<evidence type="ECO:0000313" key="18">
    <source>
        <dbReference type="EMBL" id="PWW22998.1"/>
    </source>
</evidence>
<evidence type="ECO:0000313" key="19">
    <source>
        <dbReference type="Proteomes" id="UP000246661"/>
    </source>
</evidence>
<evidence type="ECO:0000256" key="1">
    <source>
        <dbReference type="ARBA" id="ARBA00022722"/>
    </source>
</evidence>
<dbReference type="GO" id="GO:0004527">
    <property type="term" value="F:exonuclease activity"/>
    <property type="evidence" value="ECO:0007669"/>
    <property type="project" value="UniProtKB-KW"/>
</dbReference>
<reference evidence="19" key="1">
    <citation type="submission" date="2018-05" db="EMBL/GenBank/DDBJ databases">
        <authorList>
            <person name="Klenk H.-P."/>
            <person name="Huntemann M."/>
            <person name="Clum A."/>
            <person name="Pillay M."/>
            <person name="Palaniappan K."/>
            <person name="Varghese N."/>
            <person name="Mikhailova N."/>
            <person name="Stamatis D."/>
            <person name="Reddy T."/>
            <person name="Daum C."/>
            <person name="Shapiro N."/>
            <person name="Ivanova N."/>
            <person name="Kyrpides N."/>
            <person name="Woyke T."/>
        </authorList>
    </citation>
    <scope>NUCLEOTIDE SEQUENCE [LARGE SCALE GENOMIC DNA]</scope>
    <source>
        <strain evidence="19">DSM 45417</strain>
    </source>
</reference>
<dbReference type="Pfam" id="PF12705">
    <property type="entry name" value="PDDEXK_1"/>
    <property type="match status" value="1"/>
</dbReference>
<evidence type="ECO:0000256" key="9">
    <source>
        <dbReference type="ARBA" id="ARBA00023204"/>
    </source>
</evidence>
<keyword evidence="19" id="KW-1185">Reference proteome</keyword>
<feature type="compositionally biased region" description="Basic and acidic residues" evidence="15">
    <location>
        <begin position="1160"/>
        <end position="1169"/>
    </location>
</feature>
<evidence type="ECO:0000259" key="16">
    <source>
        <dbReference type="PROSITE" id="PS51198"/>
    </source>
</evidence>
<dbReference type="GO" id="GO:0005524">
    <property type="term" value="F:ATP binding"/>
    <property type="evidence" value="ECO:0007669"/>
    <property type="project" value="UniProtKB-UniRule"/>
</dbReference>
<keyword evidence="4 14" id="KW-0378">Hydrolase</keyword>
<organism evidence="18 19">
    <name type="scientific">Geodermatophilus normandii</name>
    <dbReference type="NCBI Taxonomy" id="1137989"/>
    <lineage>
        <taxon>Bacteria</taxon>
        <taxon>Bacillati</taxon>
        <taxon>Actinomycetota</taxon>
        <taxon>Actinomycetes</taxon>
        <taxon>Geodermatophilales</taxon>
        <taxon>Geodermatophilaceae</taxon>
        <taxon>Geodermatophilus</taxon>
    </lineage>
</organism>
<dbReference type="GO" id="GO:0000725">
    <property type="term" value="P:recombinational repair"/>
    <property type="evidence" value="ECO:0007669"/>
    <property type="project" value="TreeGrafter"/>
</dbReference>
<feature type="region of interest" description="Disordered" evidence="15">
    <location>
        <begin position="1"/>
        <end position="22"/>
    </location>
</feature>
<evidence type="ECO:0000256" key="14">
    <source>
        <dbReference type="PROSITE-ProRule" id="PRU00560"/>
    </source>
</evidence>
<dbReference type="InterPro" id="IPR027417">
    <property type="entry name" value="P-loop_NTPase"/>
</dbReference>
<feature type="region of interest" description="Disordered" evidence="15">
    <location>
        <begin position="542"/>
        <end position="561"/>
    </location>
</feature>
<evidence type="ECO:0000259" key="17">
    <source>
        <dbReference type="PROSITE" id="PS51217"/>
    </source>
</evidence>
<feature type="compositionally biased region" description="Basic and acidic residues" evidence="15">
    <location>
        <begin position="1232"/>
        <end position="1250"/>
    </location>
</feature>
<dbReference type="InterPro" id="IPR038726">
    <property type="entry name" value="PDDEXK_AddAB-type"/>
</dbReference>
<feature type="domain" description="UvrD-like helicase C-terminal" evidence="17">
    <location>
        <begin position="383"/>
        <end position="694"/>
    </location>
</feature>
<feature type="compositionally biased region" description="Basic residues" evidence="15">
    <location>
        <begin position="1170"/>
        <end position="1181"/>
    </location>
</feature>
<evidence type="ECO:0000256" key="15">
    <source>
        <dbReference type="SAM" id="MobiDB-lite"/>
    </source>
</evidence>
<dbReference type="SUPFAM" id="SSF52540">
    <property type="entry name" value="P-loop containing nucleoside triphosphate hydrolases"/>
    <property type="match status" value="1"/>
</dbReference>